<evidence type="ECO:0000313" key="1">
    <source>
        <dbReference type="EMBL" id="AUT75469.1"/>
    </source>
</evidence>
<dbReference type="KEGG" id="phs:C2L64_44585"/>
<accession>A0AAN1JM04</accession>
<dbReference type="Pfam" id="PF14454">
    <property type="entry name" value="Prok_Ub"/>
    <property type="match status" value="1"/>
</dbReference>
<protein>
    <submittedName>
        <fullName evidence="1">Carbamoylphosphate synthase large subunit</fullName>
    </submittedName>
</protein>
<gene>
    <name evidence="1" type="ORF">C2L64_44585</name>
</gene>
<dbReference type="InterPro" id="IPR022289">
    <property type="entry name" value="PRTRC_protein-C"/>
</dbReference>
<dbReference type="EMBL" id="CP026108">
    <property type="protein sequence ID" value="AUT75469.1"/>
    <property type="molecule type" value="Genomic_DNA"/>
</dbReference>
<proteinExistence type="predicted"/>
<dbReference type="GeneID" id="55535386"/>
<dbReference type="NCBIfam" id="TIGR03738">
    <property type="entry name" value="PRTRC_C"/>
    <property type="match status" value="1"/>
</dbReference>
<organism evidence="1 2">
    <name type="scientific">Paraburkholderia hospita</name>
    <dbReference type="NCBI Taxonomy" id="169430"/>
    <lineage>
        <taxon>Bacteria</taxon>
        <taxon>Pseudomonadati</taxon>
        <taxon>Pseudomonadota</taxon>
        <taxon>Betaproteobacteria</taxon>
        <taxon>Burkholderiales</taxon>
        <taxon>Burkholderiaceae</taxon>
        <taxon>Paraburkholderia</taxon>
    </lineage>
</organism>
<dbReference type="Proteomes" id="UP000236649">
    <property type="component" value="Chromosome 4"/>
</dbReference>
<reference evidence="1 2" key="1">
    <citation type="submission" date="2018-01" db="EMBL/GenBank/DDBJ databases">
        <title>Species boundaries and ecological features among Paraburkholderia terrae DSMZ17804T, P. hospita DSMZ17164T and P. caribensis DSMZ13236T.</title>
        <authorList>
            <person name="Pratama A.A."/>
        </authorList>
    </citation>
    <scope>NUCLEOTIDE SEQUENCE [LARGE SCALE GENOMIC DNA]</scope>
    <source>
        <strain evidence="1 2">DSM 17164</strain>
    </source>
</reference>
<evidence type="ECO:0000313" key="2">
    <source>
        <dbReference type="Proteomes" id="UP000236649"/>
    </source>
</evidence>
<dbReference type="AlphaFoldDB" id="A0AAN1JM04"/>
<name>A0AAN1JM04_9BURK</name>
<dbReference type="InterPro" id="IPR032866">
    <property type="entry name" value="Prok_Ub"/>
</dbReference>
<sequence>MSISIARLVREFVYNGVNFVDPGPAFSPEEVRDLFSAQYPELTTAAIEGPVYEGEIARYTFLRAAGAKGSDA</sequence>
<dbReference type="RefSeq" id="WP_103153790.1">
    <property type="nucleotide sequence ID" value="NZ_CP026108.1"/>
</dbReference>